<evidence type="ECO:0000259" key="4">
    <source>
        <dbReference type="PROSITE" id="PS50913"/>
    </source>
</evidence>
<dbReference type="OMA" id="GNCIIMD"/>
<feature type="region of interest" description="Disordered" evidence="3">
    <location>
        <begin position="1"/>
        <end position="50"/>
    </location>
</feature>
<dbReference type="Proteomes" id="UP000314986">
    <property type="component" value="Unassembled WGS sequence"/>
</dbReference>
<feature type="coiled-coil region" evidence="2">
    <location>
        <begin position="603"/>
        <end position="691"/>
    </location>
</feature>
<feature type="coiled-coil region" evidence="2">
    <location>
        <begin position="459"/>
        <end position="577"/>
    </location>
</feature>
<dbReference type="PROSITE" id="PS50913">
    <property type="entry name" value="GRIP"/>
    <property type="match status" value="1"/>
</dbReference>
<accession>A0A4W3HG28</accession>
<dbReference type="InterPro" id="IPR051952">
    <property type="entry name" value="Golgi-autophagy_related"/>
</dbReference>
<dbReference type="STRING" id="7868.ENSCMIP00000008614"/>
<evidence type="ECO:0000256" key="3">
    <source>
        <dbReference type="SAM" id="MobiDB-lite"/>
    </source>
</evidence>
<dbReference type="PANTHER" id="PTHR23157:SF24">
    <property type="entry name" value="GOLGIN SUBFAMILY A MEMBER 1"/>
    <property type="match status" value="1"/>
</dbReference>
<dbReference type="SMART" id="SM00755">
    <property type="entry name" value="Grip"/>
    <property type="match status" value="1"/>
</dbReference>
<dbReference type="InterPro" id="IPR000237">
    <property type="entry name" value="GRIP_dom"/>
</dbReference>
<organism evidence="5 6">
    <name type="scientific">Callorhinchus milii</name>
    <name type="common">Ghost shark</name>
    <dbReference type="NCBI Taxonomy" id="7868"/>
    <lineage>
        <taxon>Eukaryota</taxon>
        <taxon>Metazoa</taxon>
        <taxon>Chordata</taxon>
        <taxon>Craniata</taxon>
        <taxon>Vertebrata</taxon>
        <taxon>Chondrichthyes</taxon>
        <taxon>Holocephali</taxon>
        <taxon>Chimaeriformes</taxon>
        <taxon>Callorhinchidae</taxon>
        <taxon>Callorhinchus</taxon>
    </lineage>
</organism>
<dbReference type="InParanoid" id="A0A4W3HG28"/>
<evidence type="ECO:0000313" key="5">
    <source>
        <dbReference type="Ensembl" id="ENSCMIP00000008614.1"/>
    </source>
</evidence>
<feature type="domain" description="GRIP" evidence="4">
    <location>
        <begin position="725"/>
        <end position="774"/>
    </location>
</feature>
<dbReference type="PANTHER" id="PTHR23157">
    <property type="entry name" value="GRIP AND COILED-COIL DOMAIN-CONTAINING PROTEIN 1"/>
    <property type="match status" value="1"/>
</dbReference>
<reference evidence="6" key="1">
    <citation type="journal article" date="2006" name="Science">
        <title>Ancient noncoding elements conserved in the human genome.</title>
        <authorList>
            <person name="Venkatesh B."/>
            <person name="Kirkness E.F."/>
            <person name="Loh Y.H."/>
            <person name="Halpern A.L."/>
            <person name="Lee A.P."/>
            <person name="Johnson J."/>
            <person name="Dandona N."/>
            <person name="Viswanathan L.D."/>
            <person name="Tay A."/>
            <person name="Venter J.C."/>
            <person name="Strausberg R.L."/>
            <person name="Brenner S."/>
        </authorList>
    </citation>
    <scope>NUCLEOTIDE SEQUENCE [LARGE SCALE GENOMIC DNA]</scope>
</reference>
<reference evidence="5" key="4">
    <citation type="submission" date="2025-08" db="UniProtKB">
        <authorList>
            <consortium name="Ensembl"/>
        </authorList>
    </citation>
    <scope>IDENTIFICATION</scope>
</reference>
<dbReference type="Ensembl" id="ENSCMIT00000008856.1">
    <property type="protein sequence ID" value="ENSCMIP00000008614.1"/>
    <property type="gene ID" value="ENSCMIG00000004610.1"/>
</dbReference>
<keyword evidence="1 2" id="KW-0175">Coiled coil</keyword>
<gene>
    <name evidence="5" type="primary">golga1</name>
</gene>
<dbReference type="GO" id="GO:0005794">
    <property type="term" value="C:Golgi apparatus"/>
    <property type="evidence" value="ECO:0007669"/>
    <property type="project" value="TreeGrafter"/>
</dbReference>
<name>A0A4W3HG28_CALMI</name>
<dbReference type="Pfam" id="PF01465">
    <property type="entry name" value="GRIP"/>
    <property type="match status" value="1"/>
</dbReference>
<dbReference type="GeneTree" id="ENSGT00940000153772"/>
<reference evidence="6" key="2">
    <citation type="journal article" date="2007" name="PLoS Biol.">
        <title>Survey sequencing and comparative analysis of the elephant shark (Callorhinchus milii) genome.</title>
        <authorList>
            <person name="Venkatesh B."/>
            <person name="Kirkness E.F."/>
            <person name="Loh Y.H."/>
            <person name="Halpern A.L."/>
            <person name="Lee A.P."/>
            <person name="Johnson J."/>
            <person name="Dandona N."/>
            <person name="Viswanathan L.D."/>
            <person name="Tay A."/>
            <person name="Venter J.C."/>
            <person name="Strausberg R.L."/>
            <person name="Brenner S."/>
        </authorList>
    </citation>
    <scope>NUCLEOTIDE SEQUENCE [LARGE SCALE GENOMIC DNA]</scope>
</reference>
<feature type="coiled-coil region" evidence="2">
    <location>
        <begin position="66"/>
        <end position="100"/>
    </location>
</feature>
<reference evidence="6" key="3">
    <citation type="journal article" date="2014" name="Nature">
        <title>Elephant shark genome provides unique insights into gnathostome evolution.</title>
        <authorList>
            <consortium name="International Elephant Shark Genome Sequencing Consortium"/>
            <person name="Venkatesh B."/>
            <person name="Lee A.P."/>
            <person name="Ravi V."/>
            <person name="Maurya A.K."/>
            <person name="Lian M.M."/>
            <person name="Swann J.B."/>
            <person name="Ohta Y."/>
            <person name="Flajnik M.F."/>
            <person name="Sutoh Y."/>
            <person name="Kasahara M."/>
            <person name="Hoon S."/>
            <person name="Gangu V."/>
            <person name="Roy S.W."/>
            <person name="Irimia M."/>
            <person name="Korzh V."/>
            <person name="Kondrychyn I."/>
            <person name="Lim Z.W."/>
            <person name="Tay B.H."/>
            <person name="Tohari S."/>
            <person name="Kong K.W."/>
            <person name="Ho S."/>
            <person name="Lorente-Galdos B."/>
            <person name="Quilez J."/>
            <person name="Marques-Bonet T."/>
            <person name="Raney B.J."/>
            <person name="Ingham P.W."/>
            <person name="Tay A."/>
            <person name="Hillier L.W."/>
            <person name="Minx P."/>
            <person name="Boehm T."/>
            <person name="Wilson R.K."/>
            <person name="Brenner S."/>
            <person name="Warren W.C."/>
        </authorList>
    </citation>
    <scope>NUCLEOTIDE SEQUENCE [LARGE SCALE GENOMIC DNA]</scope>
</reference>
<dbReference type="AlphaFoldDB" id="A0A4W3HG28"/>
<evidence type="ECO:0000256" key="1">
    <source>
        <dbReference type="ARBA" id="ARBA00023054"/>
    </source>
</evidence>
<protein>
    <submittedName>
        <fullName evidence="5">Golgin A1</fullName>
    </submittedName>
</protein>
<reference evidence="5" key="5">
    <citation type="submission" date="2025-09" db="UniProtKB">
        <authorList>
            <consortium name="Ensembl"/>
        </authorList>
    </citation>
    <scope>IDENTIFICATION</scope>
</reference>
<evidence type="ECO:0000256" key="2">
    <source>
        <dbReference type="SAM" id="Coils"/>
    </source>
</evidence>
<proteinExistence type="predicted"/>
<feature type="coiled-coil region" evidence="2">
    <location>
        <begin position="138"/>
        <end position="425"/>
    </location>
</feature>
<keyword evidence="6" id="KW-1185">Reference proteome</keyword>
<evidence type="ECO:0000313" key="6">
    <source>
        <dbReference type="Proteomes" id="UP000314986"/>
    </source>
</evidence>
<sequence length="822" mass="95260">MFAKLKKKIAEEGGASPRPGTARIPRSFSRESITSVGADSGDDIASDSSCPREDLLSQLLRRNDQVRKLEVKLSDYAEQLRSLQKTREKLEIALEKHQDSSMRKLQEQNEAYQISRAKMAEGMTLALNKKDQEWMAKVSDIEKEKARFEEQLQEMKTRSLNLFHRRDEQDELDGFQQQELAKVKHMLLRKEEKLSKVEQELEERSAELHQTKEQLHDSHQRLDNLDKSFQQLQRQIAATDEEREEFLATKRNAEEKISELEKRGKELQDTIQRLSVDLHKTSVELEEKGKTIEHLREKAVSLQKRMEGNYSEDEHLQELLKEKCELEQKLEEMRQNVLAAKTSQTEITSALEAQIATQAAQLQTLAKHKEEDIQVFREQTASQMNELEQRLHWTAENLKRRAEEVNEKEIQLKKMQEDSEIESNKWQQQVAALRHQHTERNSRADAQIAALETAREFDKTASQHQISQLGQDNEELRERLKETENSLKKVECELEKSKQELSSKETISAEIAKALEETQKQREDLQHEVAKLTATLNEETTSGSQQHQELLKREADLEELKRDNEAVLSQLHQLQVEKNMYECATVEQEGSAQNQLSAVRLQVTETQALLEMSQRKVSELEAEVTALSDQLTPSDSDETEQNGEVAVTDALRLQRDNQDLEQQLLEKNKTIKQLQQRLSELKKTLQKELKMKPEMELPEVRERPCSELSCAVGAATTVINNSDMNDSREINFEYLKHVLLKFMSCRESEAFQLLKAVSMLLNFTLEEENMLKANLEYKDPYYGTHSTYRECLREGRKIRSERQEAVLNFSSLRGESPPTEPD</sequence>